<dbReference type="EC" id="4.2.1.1" evidence="3"/>
<dbReference type="InterPro" id="IPR036874">
    <property type="entry name" value="Carbonic_anhydrase_sf"/>
</dbReference>
<comment type="catalytic activity">
    <reaction evidence="3">
        <text>hydrogencarbonate + H(+) = CO2 + H2O</text>
        <dbReference type="Rhea" id="RHEA:10748"/>
        <dbReference type="ChEBI" id="CHEBI:15377"/>
        <dbReference type="ChEBI" id="CHEBI:15378"/>
        <dbReference type="ChEBI" id="CHEBI:16526"/>
        <dbReference type="ChEBI" id="CHEBI:17544"/>
        <dbReference type="EC" id="4.2.1.1"/>
    </reaction>
</comment>
<evidence type="ECO:0000313" key="5">
    <source>
        <dbReference type="Proteomes" id="UP000824469"/>
    </source>
</evidence>
<dbReference type="Pfam" id="PF00484">
    <property type="entry name" value="Pro_CA"/>
    <property type="match status" value="1"/>
</dbReference>
<feature type="binding site" evidence="2">
    <location>
        <position position="12"/>
    </location>
    <ligand>
        <name>Zn(2+)</name>
        <dbReference type="ChEBI" id="CHEBI:29105"/>
    </ligand>
</feature>
<comment type="similarity">
    <text evidence="1 3">Belongs to the beta-class carbonic anhydrase family.</text>
</comment>
<accession>A0AA38GW73</accession>
<reference evidence="4 5" key="1">
    <citation type="journal article" date="2021" name="Nat. Plants">
        <title>The Taxus genome provides insights into paclitaxel biosynthesis.</title>
        <authorList>
            <person name="Xiong X."/>
            <person name="Gou J."/>
            <person name="Liao Q."/>
            <person name="Li Y."/>
            <person name="Zhou Q."/>
            <person name="Bi G."/>
            <person name="Li C."/>
            <person name="Du R."/>
            <person name="Wang X."/>
            <person name="Sun T."/>
            <person name="Guo L."/>
            <person name="Liang H."/>
            <person name="Lu P."/>
            <person name="Wu Y."/>
            <person name="Zhang Z."/>
            <person name="Ro D.K."/>
            <person name="Shang Y."/>
            <person name="Huang S."/>
            <person name="Yan J."/>
        </authorList>
    </citation>
    <scope>NUCLEOTIDE SEQUENCE [LARGE SCALE GENOMIC DNA]</scope>
    <source>
        <strain evidence="4">Ta-2019</strain>
    </source>
</reference>
<feature type="non-terminal residue" evidence="4">
    <location>
        <position position="88"/>
    </location>
</feature>
<organism evidence="4 5">
    <name type="scientific">Taxus chinensis</name>
    <name type="common">Chinese yew</name>
    <name type="synonym">Taxus wallichiana var. chinensis</name>
    <dbReference type="NCBI Taxonomy" id="29808"/>
    <lineage>
        <taxon>Eukaryota</taxon>
        <taxon>Viridiplantae</taxon>
        <taxon>Streptophyta</taxon>
        <taxon>Embryophyta</taxon>
        <taxon>Tracheophyta</taxon>
        <taxon>Spermatophyta</taxon>
        <taxon>Pinopsida</taxon>
        <taxon>Pinidae</taxon>
        <taxon>Conifers II</taxon>
        <taxon>Cupressales</taxon>
        <taxon>Taxaceae</taxon>
        <taxon>Taxus</taxon>
    </lineage>
</organism>
<protein>
    <recommendedName>
        <fullName evidence="3">Carbonic anhydrase</fullName>
        <ecNumber evidence="3">4.2.1.1</ecNumber>
    </recommendedName>
    <alternativeName>
        <fullName evidence="3">Carbonate dehydratase</fullName>
    </alternativeName>
</protein>
<dbReference type="InterPro" id="IPR001765">
    <property type="entry name" value="Carbonic_anhydrase"/>
</dbReference>
<feature type="binding site" evidence="2">
    <location>
        <position position="9"/>
    </location>
    <ligand>
        <name>Zn(2+)</name>
        <dbReference type="ChEBI" id="CHEBI:29105"/>
    </ligand>
</feature>
<keyword evidence="3" id="KW-0456">Lyase</keyword>
<evidence type="ECO:0000256" key="1">
    <source>
        <dbReference type="ARBA" id="ARBA00006217"/>
    </source>
</evidence>
<name>A0AA38GW73_TAXCH</name>
<evidence type="ECO:0000313" key="4">
    <source>
        <dbReference type="EMBL" id="KAH9330119.1"/>
    </source>
</evidence>
<comment type="cofactor">
    <cofactor evidence="2">
        <name>Zn(2+)</name>
        <dbReference type="ChEBI" id="CHEBI:29105"/>
    </cofactor>
    <text evidence="2">Binds 1 zinc ion per subunit.</text>
</comment>
<keyword evidence="5" id="KW-1185">Reference proteome</keyword>
<evidence type="ECO:0000256" key="2">
    <source>
        <dbReference type="PIRSR" id="PIRSR601765-1"/>
    </source>
</evidence>
<gene>
    <name evidence="4" type="ORF">KI387_002227</name>
</gene>
<dbReference type="EMBL" id="JAHRHJ020000001">
    <property type="protein sequence ID" value="KAH9330119.1"/>
    <property type="molecule type" value="Genomic_DNA"/>
</dbReference>
<dbReference type="AlphaFoldDB" id="A0AA38GW73"/>
<dbReference type="GO" id="GO:0004089">
    <property type="term" value="F:carbonate dehydratase activity"/>
    <property type="evidence" value="ECO:0007669"/>
    <property type="project" value="UniProtKB-UniRule"/>
</dbReference>
<proteinExistence type="inferred from homology"/>
<dbReference type="SUPFAM" id="SSF53056">
    <property type="entry name" value="beta-carbonic anhydrase, cab"/>
    <property type="match status" value="1"/>
</dbReference>
<keyword evidence="2" id="KW-0479">Metal-binding</keyword>
<comment type="function">
    <text evidence="3">Reversible hydration of carbon dioxide.</text>
</comment>
<dbReference type="GO" id="GO:0008270">
    <property type="term" value="F:zinc ion binding"/>
    <property type="evidence" value="ECO:0007669"/>
    <property type="project" value="UniProtKB-UniRule"/>
</dbReference>
<dbReference type="PANTHER" id="PTHR11002">
    <property type="entry name" value="CARBONIC ANHYDRASE"/>
    <property type="match status" value="1"/>
</dbReference>
<dbReference type="PANTHER" id="PTHR11002:SF78">
    <property type="entry name" value="BETA CARBONIC ANHYDRASE 4"/>
    <property type="match status" value="1"/>
</dbReference>
<comment type="caution">
    <text evidence="4">The sequence shown here is derived from an EMBL/GenBank/DDBJ whole genome shotgun (WGS) entry which is preliminary data.</text>
</comment>
<evidence type="ECO:0000256" key="3">
    <source>
        <dbReference type="RuleBase" id="RU003956"/>
    </source>
</evidence>
<keyword evidence="2 3" id="KW-0862">Zinc</keyword>
<dbReference type="Proteomes" id="UP000824469">
    <property type="component" value="Unassembled WGS sequence"/>
</dbReference>
<dbReference type="OMA" id="CEEAKFK"/>
<sequence>VENIVVMGHSCCGGIKGLMSIPDDGSTKTDFIEEWVKICEEAKFKVKKTCANLSLEEQCASCEQEAVNVSLNNLLSYPFVREAVIRKT</sequence>
<dbReference type="Gene3D" id="3.40.1050.10">
    <property type="entry name" value="Carbonic anhydrase"/>
    <property type="match status" value="1"/>
</dbReference>
<feature type="non-terminal residue" evidence="4">
    <location>
        <position position="1"/>
    </location>
</feature>